<name>A0A9P4Q2J3_9PEZI</name>
<protein>
    <submittedName>
        <fullName evidence="1">Uncharacterized protein</fullName>
    </submittedName>
</protein>
<proteinExistence type="predicted"/>
<keyword evidence="2" id="KW-1185">Reference proteome</keyword>
<dbReference type="EMBL" id="MU003822">
    <property type="protein sequence ID" value="KAF2718599.1"/>
    <property type="molecule type" value="Genomic_DNA"/>
</dbReference>
<accession>A0A9P4Q2J3</accession>
<dbReference type="AlphaFoldDB" id="A0A9P4Q2J3"/>
<reference evidence="1" key="1">
    <citation type="journal article" date="2020" name="Stud. Mycol.">
        <title>101 Dothideomycetes genomes: a test case for predicting lifestyles and emergence of pathogens.</title>
        <authorList>
            <person name="Haridas S."/>
            <person name="Albert R."/>
            <person name="Binder M."/>
            <person name="Bloem J."/>
            <person name="Labutti K."/>
            <person name="Salamov A."/>
            <person name="Andreopoulos B."/>
            <person name="Baker S."/>
            <person name="Barry K."/>
            <person name="Bills G."/>
            <person name="Bluhm B."/>
            <person name="Cannon C."/>
            <person name="Castanera R."/>
            <person name="Culley D."/>
            <person name="Daum C."/>
            <person name="Ezra D."/>
            <person name="Gonzalez J."/>
            <person name="Henrissat B."/>
            <person name="Kuo A."/>
            <person name="Liang C."/>
            <person name="Lipzen A."/>
            <person name="Lutzoni F."/>
            <person name="Magnuson J."/>
            <person name="Mondo S."/>
            <person name="Nolan M."/>
            <person name="Ohm R."/>
            <person name="Pangilinan J."/>
            <person name="Park H.-J."/>
            <person name="Ramirez L."/>
            <person name="Alfaro M."/>
            <person name="Sun H."/>
            <person name="Tritt A."/>
            <person name="Yoshinaga Y."/>
            <person name="Zwiers L.-H."/>
            <person name="Turgeon B."/>
            <person name="Goodwin S."/>
            <person name="Spatafora J."/>
            <person name="Crous P."/>
            <person name="Grigoriev I."/>
        </authorList>
    </citation>
    <scope>NUCLEOTIDE SEQUENCE</scope>
    <source>
        <strain evidence="1">CBS 116435</strain>
    </source>
</reference>
<evidence type="ECO:0000313" key="1">
    <source>
        <dbReference type="EMBL" id="KAF2718599.1"/>
    </source>
</evidence>
<gene>
    <name evidence="1" type="ORF">K431DRAFT_287483</name>
</gene>
<sequence length="59" mass="6760">MDWYGQRKLADVLFTNKLAQLYSALTSVPLHLCIVQSEKVRQYQQRGRALPASVSRRAP</sequence>
<organism evidence="1 2">
    <name type="scientific">Polychaeton citri CBS 116435</name>
    <dbReference type="NCBI Taxonomy" id="1314669"/>
    <lineage>
        <taxon>Eukaryota</taxon>
        <taxon>Fungi</taxon>
        <taxon>Dikarya</taxon>
        <taxon>Ascomycota</taxon>
        <taxon>Pezizomycotina</taxon>
        <taxon>Dothideomycetes</taxon>
        <taxon>Dothideomycetidae</taxon>
        <taxon>Capnodiales</taxon>
        <taxon>Capnodiaceae</taxon>
        <taxon>Polychaeton</taxon>
    </lineage>
</organism>
<comment type="caution">
    <text evidence="1">The sequence shown here is derived from an EMBL/GenBank/DDBJ whole genome shotgun (WGS) entry which is preliminary data.</text>
</comment>
<dbReference type="Proteomes" id="UP000799441">
    <property type="component" value="Unassembled WGS sequence"/>
</dbReference>
<evidence type="ECO:0000313" key="2">
    <source>
        <dbReference type="Proteomes" id="UP000799441"/>
    </source>
</evidence>